<dbReference type="Pfam" id="PF08395">
    <property type="entry name" value="7tm_7"/>
    <property type="match status" value="1"/>
</dbReference>
<comment type="caution">
    <text evidence="8">The sequence shown here is derived from an EMBL/GenBank/DDBJ whole genome shotgun (WGS) entry which is preliminary data.</text>
</comment>
<dbReference type="InterPro" id="IPR013604">
    <property type="entry name" value="7TM_chemorcpt"/>
</dbReference>
<comment type="function">
    <text evidence="6">Gustatory receptor which mediates acceptance or avoidance behavior, depending on its substrates.</text>
</comment>
<evidence type="ECO:0000256" key="2">
    <source>
        <dbReference type="ARBA" id="ARBA00022475"/>
    </source>
</evidence>
<keyword evidence="3 6" id="KW-0812">Transmembrane</keyword>
<feature type="transmembrane region" description="Helical" evidence="6">
    <location>
        <begin position="357"/>
        <end position="385"/>
    </location>
</feature>
<evidence type="ECO:0000256" key="6">
    <source>
        <dbReference type="RuleBase" id="RU363108"/>
    </source>
</evidence>
<keyword evidence="7" id="KW-0732">Signal</keyword>
<keyword evidence="6" id="KW-0807">Transducer</keyword>
<dbReference type="EMBL" id="JAHIBW010000013">
    <property type="protein sequence ID" value="KAG7305470.1"/>
    <property type="molecule type" value="Genomic_DNA"/>
</dbReference>
<evidence type="ECO:0000256" key="3">
    <source>
        <dbReference type="ARBA" id="ARBA00022692"/>
    </source>
</evidence>
<feature type="transmembrane region" description="Helical" evidence="6">
    <location>
        <begin position="239"/>
        <end position="257"/>
    </location>
</feature>
<feature type="transmembrane region" description="Helical" evidence="6">
    <location>
        <begin position="103"/>
        <end position="122"/>
    </location>
</feature>
<comment type="similarity">
    <text evidence="6">Belongs to the insect chemoreceptor superfamily. Gustatory receptor (GR) family.</text>
</comment>
<proteinExistence type="inferred from homology"/>
<evidence type="ECO:0000313" key="8">
    <source>
        <dbReference type="EMBL" id="KAG7305470.1"/>
    </source>
</evidence>
<evidence type="ECO:0000256" key="1">
    <source>
        <dbReference type="ARBA" id="ARBA00004651"/>
    </source>
</evidence>
<organism evidence="8 9">
    <name type="scientific">Plutella xylostella</name>
    <name type="common">Diamondback moth</name>
    <name type="synonym">Plutella maculipennis</name>
    <dbReference type="NCBI Taxonomy" id="51655"/>
    <lineage>
        <taxon>Eukaryota</taxon>
        <taxon>Metazoa</taxon>
        <taxon>Ecdysozoa</taxon>
        <taxon>Arthropoda</taxon>
        <taxon>Hexapoda</taxon>
        <taxon>Insecta</taxon>
        <taxon>Pterygota</taxon>
        <taxon>Neoptera</taxon>
        <taxon>Endopterygota</taxon>
        <taxon>Lepidoptera</taxon>
        <taxon>Glossata</taxon>
        <taxon>Ditrysia</taxon>
        <taxon>Yponomeutoidea</taxon>
        <taxon>Plutellidae</taxon>
        <taxon>Plutella</taxon>
    </lineage>
</organism>
<comment type="caution">
    <text evidence="6">Lacks conserved residue(s) required for the propagation of feature annotation.</text>
</comment>
<feature type="transmembrane region" description="Helical" evidence="6">
    <location>
        <begin position="129"/>
        <end position="152"/>
    </location>
</feature>
<keyword evidence="6" id="KW-0675">Receptor</keyword>
<name>A0ABQ7QJS8_PLUXY</name>
<feature type="transmembrane region" description="Helical" evidence="6">
    <location>
        <begin position="457"/>
        <end position="476"/>
    </location>
</feature>
<feature type="transmembrane region" description="Helical" evidence="6">
    <location>
        <begin position="269"/>
        <end position="290"/>
    </location>
</feature>
<evidence type="ECO:0000313" key="9">
    <source>
        <dbReference type="Proteomes" id="UP000823941"/>
    </source>
</evidence>
<keyword evidence="2 6" id="KW-1003">Cell membrane</keyword>
<comment type="subcellular location">
    <subcellularLocation>
        <location evidence="1 6">Cell membrane</location>
        <topology evidence="1 6">Multi-pass membrane protein</topology>
    </subcellularLocation>
</comment>
<feature type="chain" id="PRO_5047440590" description="Gustatory receptor" evidence="7">
    <location>
        <begin position="19"/>
        <end position="540"/>
    </location>
</feature>
<keyword evidence="5 6" id="KW-0472">Membrane</keyword>
<reference evidence="8 9" key="1">
    <citation type="submission" date="2021-06" db="EMBL/GenBank/DDBJ databases">
        <title>A haploid diamondback moth (Plutella xylostella L.) genome assembly resolves 31 chromosomes and identifies a diamide resistance mutation.</title>
        <authorList>
            <person name="Ward C.M."/>
            <person name="Perry K.D."/>
            <person name="Baker G."/>
            <person name="Powis K."/>
            <person name="Heckel D.G."/>
            <person name="Baxter S.W."/>
        </authorList>
    </citation>
    <scope>NUCLEOTIDE SEQUENCE [LARGE SCALE GENOMIC DNA]</scope>
    <source>
        <strain evidence="8 9">LV</strain>
        <tissue evidence="8">Single pupa</tissue>
    </source>
</reference>
<keyword evidence="9" id="KW-1185">Reference proteome</keyword>
<keyword evidence="4 6" id="KW-1133">Transmembrane helix</keyword>
<accession>A0ABQ7QJS8</accession>
<evidence type="ECO:0000256" key="4">
    <source>
        <dbReference type="ARBA" id="ARBA00022989"/>
    </source>
</evidence>
<evidence type="ECO:0000256" key="5">
    <source>
        <dbReference type="ARBA" id="ARBA00023136"/>
    </source>
</evidence>
<evidence type="ECO:0000256" key="7">
    <source>
        <dbReference type="SAM" id="SignalP"/>
    </source>
</evidence>
<dbReference type="Proteomes" id="UP000823941">
    <property type="component" value="Chromosome 13"/>
</dbReference>
<sequence length="540" mass="61908">MACVCWATGAFLMELTLCLQTGVDLIAKLKYLNGILKSESAALVSPRGGRGGRGGWWYPRDALVQRWVLEDRRALSNSDVTLYLKEIFKGYQMFGDVFKFQVFLLYTVTLMWALMTIEIIIIGIDRLPVYYLASISAGMVVNFCFVCAIGLLGGTFAKEVKNTKYTSTKILMLYSEGPTRKKVKTLIRMIEHNTPVFSIYGIWTADYGIIVRLFSMFCGSNRLDYKGNIAVPATKGQTIYTVLVCFCTFLSHLAYVINWYQMYYGNNNLLFATGVVCMLFQFITYSFTIARIRLVKQKDNLNLFSLFYRIDRSLALDSDHNINKFQYNLNFVLVLAVTILLIGGCLVNVYACIPKYPVFTVLITIAMLTNYLEIVCIGNYVYYLAIRVRILNFKIQSRVKAMKKVSTHPPKGLLAGTGFKVFNETCIEHHEIRNFTVCLRNILVAYSTISKIFGVQLFTIISSFFVMSFVIFELILEGFRHNFQTYPSAGVITASIVVWFFFMQIWVLALFCNLLISQFRILKNYSVRMQRKIVRGKFYF</sequence>
<gene>
    <name evidence="8" type="ORF">JYU34_009540</name>
</gene>
<feature type="transmembrane region" description="Helical" evidence="6">
    <location>
        <begin position="496"/>
        <end position="522"/>
    </location>
</feature>
<feature type="signal peptide" evidence="7">
    <location>
        <begin position="1"/>
        <end position="18"/>
    </location>
</feature>
<protein>
    <recommendedName>
        <fullName evidence="6">Gustatory receptor</fullName>
    </recommendedName>
</protein>
<feature type="transmembrane region" description="Helical" evidence="6">
    <location>
        <begin position="331"/>
        <end position="351"/>
    </location>
</feature>